<evidence type="ECO:0000256" key="2">
    <source>
        <dbReference type="ARBA" id="ARBA00023015"/>
    </source>
</evidence>
<keyword evidence="3 6" id="KW-0238">DNA-binding</keyword>
<dbReference type="PANTHER" id="PTHR30346">
    <property type="entry name" value="TRANSCRIPTIONAL DUAL REGULATOR HCAR-RELATED"/>
    <property type="match status" value="1"/>
</dbReference>
<evidence type="ECO:0000256" key="4">
    <source>
        <dbReference type="ARBA" id="ARBA00023163"/>
    </source>
</evidence>
<keyword evidence="7" id="KW-1185">Reference proteome</keyword>
<evidence type="ECO:0000313" key="7">
    <source>
        <dbReference type="Proteomes" id="UP001183585"/>
    </source>
</evidence>
<comment type="caution">
    <text evidence="6">The sequence shown here is derived from an EMBL/GenBank/DDBJ whole genome shotgun (WGS) entry which is preliminary data.</text>
</comment>
<dbReference type="PROSITE" id="PS50931">
    <property type="entry name" value="HTH_LYSR"/>
    <property type="match status" value="1"/>
</dbReference>
<dbReference type="Proteomes" id="UP001183585">
    <property type="component" value="Unassembled WGS sequence"/>
</dbReference>
<dbReference type="PANTHER" id="PTHR30346:SF29">
    <property type="entry name" value="LYSR SUBSTRATE-BINDING"/>
    <property type="match status" value="1"/>
</dbReference>
<reference evidence="6 7" key="1">
    <citation type="submission" date="2023-07" db="EMBL/GenBank/DDBJ databases">
        <title>Sequencing the genomes of 1000 actinobacteria strains.</title>
        <authorList>
            <person name="Klenk H.-P."/>
        </authorList>
    </citation>
    <scope>NUCLEOTIDE SEQUENCE [LARGE SCALE GENOMIC DNA]</scope>
    <source>
        <strain evidence="6 7">DSM 45554</strain>
    </source>
</reference>
<dbReference type="InterPro" id="IPR036390">
    <property type="entry name" value="WH_DNA-bd_sf"/>
</dbReference>
<dbReference type="Pfam" id="PF03466">
    <property type="entry name" value="LysR_substrate"/>
    <property type="match status" value="1"/>
</dbReference>
<dbReference type="InterPro" id="IPR036388">
    <property type="entry name" value="WH-like_DNA-bd_sf"/>
</dbReference>
<gene>
    <name evidence="6" type="ORF">J2S48_004236</name>
</gene>
<evidence type="ECO:0000256" key="3">
    <source>
        <dbReference type="ARBA" id="ARBA00023125"/>
    </source>
</evidence>
<dbReference type="Gene3D" id="1.10.10.10">
    <property type="entry name" value="Winged helix-like DNA-binding domain superfamily/Winged helix DNA-binding domain"/>
    <property type="match status" value="1"/>
</dbReference>
<dbReference type="EMBL" id="JAVDYE010000001">
    <property type="protein sequence ID" value="MDR7384721.1"/>
    <property type="molecule type" value="Genomic_DNA"/>
</dbReference>
<evidence type="ECO:0000313" key="6">
    <source>
        <dbReference type="EMBL" id="MDR7384721.1"/>
    </source>
</evidence>
<dbReference type="InterPro" id="IPR005119">
    <property type="entry name" value="LysR_subst-bd"/>
</dbReference>
<keyword evidence="4" id="KW-0804">Transcription</keyword>
<organism evidence="6 7">
    <name type="scientific">Promicromonospora iranensis</name>
    <dbReference type="NCBI Taxonomy" id="1105144"/>
    <lineage>
        <taxon>Bacteria</taxon>
        <taxon>Bacillati</taxon>
        <taxon>Actinomycetota</taxon>
        <taxon>Actinomycetes</taxon>
        <taxon>Micrococcales</taxon>
        <taxon>Promicromonosporaceae</taxon>
        <taxon>Promicromonospora</taxon>
    </lineage>
</organism>
<dbReference type="SUPFAM" id="SSF53850">
    <property type="entry name" value="Periplasmic binding protein-like II"/>
    <property type="match status" value="1"/>
</dbReference>
<dbReference type="RefSeq" id="WP_274993540.1">
    <property type="nucleotide sequence ID" value="NZ_JAJQQP010000005.1"/>
</dbReference>
<dbReference type="InterPro" id="IPR000847">
    <property type="entry name" value="LysR_HTH_N"/>
</dbReference>
<proteinExistence type="inferred from homology"/>
<dbReference type="GO" id="GO:0003677">
    <property type="term" value="F:DNA binding"/>
    <property type="evidence" value="ECO:0007669"/>
    <property type="project" value="UniProtKB-KW"/>
</dbReference>
<keyword evidence="2" id="KW-0805">Transcription regulation</keyword>
<sequence>MVDLGLLQTFRVLEEQGTVTAAAHALNLSPSAVSQQLRQLSRQAGAALLEPDGRRLRLTVAGRVLLGHADVLCAQWETARAELAQHGAPARRTLRLAGFATSIGPLLAPVAGTLARAGEPIQAIVTETDTRNSYQQLLAEGFDIAVLTPLSDSPPTDDARFHQEHLLDDVLDLVVPADHALAARGTVDLAATERATWISPHHDQGRLIHALCTAAGFAPHTVHHADDWQAVLALVRHGLGVCLVPRLVSLDAHPGLVRVPLAGSPPPSRRILTCVRRGSSGEPAIAAALTALRERAGQVSAARVG</sequence>
<accession>A0ABU2CTX3</accession>
<protein>
    <submittedName>
        <fullName evidence="6">DNA-binding transcriptional LysR family regulator</fullName>
    </submittedName>
</protein>
<dbReference type="Pfam" id="PF00126">
    <property type="entry name" value="HTH_1"/>
    <property type="match status" value="1"/>
</dbReference>
<evidence type="ECO:0000259" key="5">
    <source>
        <dbReference type="PROSITE" id="PS50931"/>
    </source>
</evidence>
<dbReference type="SUPFAM" id="SSF46785">
    <property type="entry name" value="Winged helix' DNA-binding domain"/>
    <property type="match status" value="1"/>
</dbReference>
<name>A0ABU2CTX3_9MICO</name>
<dbReference type="Gene3D" id="3.40.190.10">
    <property type="entry name" value="Periplasmic binding protein-like II"/>
    <property type="match status" value="2"/>
</dbReference>
<comment type="similarity">
    <text evidence="1">Belongs to the LysR transcriptional regulatory family.</text>
</comment>
<feature type="domain" description="HTH lysR-type" evidence="5">
    <location>
        <begin position="2"/>
        <end position="59"/>
    </location>
</feature>
<evidence type="ECO:0000256" key="1">
    <source>
        <dbReference type="ARBA" id="ARBA00009437"/>
    </source>
</evidence>